<dbReference type="Gene3D" id="2.40.10.180">
    <property type="entry name" value="Phage tail proteins"/>
    <property type="match status" value="1"/>
</dbReference>
<dbReference type="InterPro" id="IPR053734">
    <property type="entry name" value="Phage_Head-Tail_Connect_sf"/>
</dbReference>
<proteinExistence type="predicted"/>
<dbReference type="Proteomes" id="UP000255529">
    <property type="component" value="Unassembled WGS sequence"/>
</dbReference>
<name>A0A379YDZ5_9GAMM</name>
<sequence>MSYDDDLAHCDRQMIATFGQPIRLPQGDDLVLAVFDEPYSRTDLPDGGFVQGKVITLTLMAADAVGLSSRDVVSVPRSKALAPDGAITWDDWTDFSVREVQPDGAGLLVIYLDPVTGRDNNAYSVY</sequence>
<dbReference type="GO" id="GO:0019068">
    <property type="term" value="P:virion assembly"/>
    <property type="evidence" value="ECO:0007669"/>
    <property type="project" value="InterPro"/>
</dbReference>
<evidence type="ECO:0000313" key="1">
    <source>
        <dbReference type="EMBL" id="SUI43923.1"/>
    </source>
</evidence>
<dbReference type="RefSeq" id="WP_115182755.1">
    <property type="nucleotide sequence ID" value="NZ_CAMKUF010000001.1"/>
</dbReference>
<dbReference type="EMBL" id="UGYN01000002">
    <property type="protein sequence ID" value="SUI43923.1"/>
    <property type="molecule type" value="Genomic_DNA"/>
</dbReference>
<gene>
    <name evidence="1" type="ORF">NCTC11544_00295</name>
</gene>
<dbReference type="Pfam" id="PF05354">
    <property type="entry name" value="Phage_attach"/>
    <property type="match status" value="1"/>
</dbReference>
<organism evidence="1 2">
    <name type="scientific">Serratia quinivorans</name>
    <dbReference type="NCBI Taxonomy" id="137545"/>
    <lineage>
        <taxon>Bacteria</taxon>
        <taxon>Pseudomonadati</taxon>
        <taxon>Pseudomonadota</taxon>
        <taxon>Gammaproteobacteria</taxon>
        <taxon>Enterobacterales</taxon>
        <taxon>Yersiniaceae</taxon>
        <taxon>Serratia</taxon>
    </lineage>
</organism>
<dbReference type="InterPro" id="IPR008018">
    <property type="entry name" value="Phage_tail_attach_FII"/>
</dbReference>
<reference evidence="1 2" key="1">
    <citation type="submission" date="2018-06" db="EMBL/GenBank/DDBJ databases">
        <authorList>
            <consortium name="Pathogen Informatics"/>
            <person name="Doyle S."/>
        </authorList>
    </citation>
    <scope>NUCLEOTIDE SEQUENCE [LARGE SCALE GENOMIC DNA]</scope>
    <source>
        <strain evidence="1 2">NCTC11544</strain>
    </source>
</reference>
<accession>A0A379YDZ5</accession>
<protein>
    <submittedName>
        <fullName evidence="1">Uncharacterized protein</fullName>
    </submittedName>
</protein>
<dbReference type="AlphaFoldDB" id="A0A379YDZ5"/>
<evidence type="ECO:0000313" key="2">
    <source>
        <dbReference type="Proteomes" id="UP000255529"/>
    </source>
</evidence>